<comment type="caution">
    <text evidence="2">The sequence shown here is derived from an EMBL/GenBank/DDBJ whole genome shotgun (WGS) entry which is preliminary data.</text>
</comment>
<evidence type="ECO:0000313" key="2">
    <source>
        <dbReference type="EMBL" id="CAF4078486.1"/>
    </source>
</evidence>
<dbReference type="AlphaFoldDB" id="A0A8S2Q2K7"/>
<protein>
    <submittedName>
        <fullName evidence="2">Uncharacterized protein</fullName>
    </submittedName>
</protein>
<accession>A0A8S2Q2K7</accession>
<gene>
    <name evidence="1" type="ORF">OVA965_LOCUS27284</name>
    <name evidence="2" type="ORF">TMI583_LOCUS28029</name>
</gene>
<dbReference type="Proteomes" id="UP000677228">
    <property type="component" value="Unassembled WGS sequence"/>
</dbReference>
<name>A0A8S2Q2K7_9BILA</name>
<sequence length="91" mass="10488">MDGVAVFNFFESELHDHSQRQENNRLKSPIRTAVQEMIHKGLTQGQIRKAVSVLHPNLTIDTKIKNVHNYGVMKELIVHHLTNSIRFCTIL</sequence>
<organism evidence="2 3">
    <name type="scientific">Didymodactylos carnosus</name>
    <dbReference type="NCBI Taxonomy" id="1234261"/>
    <lineage>
        <taxon>Eukaryota</taxon>
        <taxon>Metazoa</taxon>
        <taxon>Spiralia</taxon>
        <taxon>Gnathifera</taxon>
        <taxon>Rotifera</taxon>
        <taxon>Eurotatoria</taxon>
        <taxon>Bdelloidea</taxon>
        <taxon>Philodinida</taxon>
        <taxon>Philodinidae</taxon>
        <taxon>Didymodactylos</taxon>
    </lineage>
</organism>
<proteinExistence type="predicted"/>
<reference evidence="2" key="1">
    <citation type="submission" date="2021-02" db="EMBL/GenBank/DDBJ databases">
        <authorList>
            <person name="Nowell W R."/>
        </authorList>
    </citation>
    <scope>NUCLEOTIDE SEQUENCE</scope>
</reference>
<dbReference type="Proteomes" id="UP000682733">
    <property type="component" value="Unassembled WGS sequence"/>
</dbReference>
<dbReference type="EMBL" id="CAJOBA010039504">
    <property type="protein sequence ID" value="CAF4078486.1"/>
    <property type="molecule type" value="Genomic_DNA"/>
</dbReference>
<evidence type="ECO:0000313" key="3">
    <source>
        <dbReference type="Proteomes" id="UP000682733"/>
    </source>
</evidence>
<dbReference type="EMBL" id="CAJNOK010017944">
    <property type="protein sequence ID" value="CAF1273177.1"/>
    <property type="molecule type" value="Genomic_DNA"/>
</dbReference>
<evidence type="ECO:0000313" key="1">
    <source>
        <dbReference type="EMBL" id="CAF1273177.1"/>
    </source>
</evidence>